<evidence type="ECO:0000313" key="2">
    <source>
        <dbReference type="EMBL" id="EEN53768.1"/>
    </source>
</evidence>
<reference evidence="2" key="1">
    <citation type="journal article" date="2008" name="Nature">
        <title>The amphioxus genome and the evolution of the chordate karyotype.</title>
        <authorList>
            <consortium name="US DOE Joint Genome Institute (JGI-PGF)"/>
            <person name="Putnam N.H."/>
            <person name="Butts T."/>
            <person name="Ferrier D.E.K."/>
            <person name="Furlong R.F."/>
            <person name="Hellsten U."/>
            <person name="Kawashima T."/>
            <person name="Robinson-Rechavi M."/>
            <person name="Shoguchi E."/>
            <person name="Terry A."/>
            <person name="Yu J.-K."/>
            <person name="Benito-Gutierrez E.L."/>
            <person name="Dubchak I."/>
            <person name="Garcia-Fernandez J."/>
            <person name="Gibson-Brown J.J."/>
            <person name="Grigoriev I.V."/>
            <person name="Horton A.C."/>
            <person name="de Jong P.J."/>
            <person name="Jurka J."/>
            <person name="Kapitonov V.V."/>
            <person name="Kohara Y."/>
            <person name="Kuroki Y."/>
            <person name="Lindquist E."/>
            <person name="Lucas S."/>
            <person name="Osoegawa K."/>
            <person name="Pennacchio L.A."/>
            <person name="Salamov A.A."/>
            <person name="Satou Y."/>
            <person name="Sauka-Spengler T."/>
            <person name="Schmutz J."/>
            <person name="Shin-I T."/>
            <person name="Toyoda A."/>
            <person name="Bronner-Fraser M."/>
            <person name="Fujiyama A."/>
            <person name="Holland L.Z."/>
            <person name="Holland P.W.H."/>
            <person name="Satoh N."/>
            <person name="Rokhsar D.S."/>
        </authorList>
    </citation>
    <scope>NUCLEOTIDE SEQUENCE [LARGE SCALE GENOMIC DNA]</scope>
    <source>
        <strain evidence="2">S238N-H82</strain>
        <tissue evidence="2">Testes</tissue>
    </source>
</reference>
<feature type="region of interest" description="Disordered" evidence="1">
    <location>
        <begin position="86"/>
        <end position="121"/>
    </location>
</feature>
<dbReference type="EMBL" id="GG666571">
    <property type="protein sequence ID" value="EEN53768.1"/>
    <property type="molecule type" value="Genomic_DNA"/>
</dbReference>
<organism>
    <name type="scientific">Branchiostoma floridae</name>
    <name type="common">Florida lancelet</name>
    <name type="synonym">Amphioxus</name>
    <dbReference type="NCBI Taxonomy" id="7739"/>
    <lineage>
        <taxon>Eukaryota</taxon>
        <taxon>Metazoa</taxon>
        <taxon>Chordata</taxon>
        <taxon>Cephalochordata</taxon>
        <taxon>Leptocardii</taxon>
        <taxon>Amphioxiformes</taxon>
        <taxon>Branchiostomatidae</taxon>
        <taxon>Branchiostoma</taxon>
    </lineage>
</organism>
<feature type="compositionally biased region" description="Basic residues" evidence="1">
    <location>
        <begin position="110"/>
        <end position="121"/>
    </location>
</feature>
<accession>C3Z169</accession>
<proteinExistence type="predicted"/>
<dbReference type="InParanoid" id="C3Z169"/>
<evidence type="ECO:0000256" key="1">
    <source>
        <dbReference type="SAM" id="MobiDB-lite"/>
    </source>
</evidence>
<name>C3Z169_BRAFL</name>
<protein>
    <submittedName>
        <fullName evidence="2">Uncharacterized protein</fullName>
    </submittedName>
</protein>
<dbReference type="AlphaFoldDB" id="C3Z169"/>
<gene>
    <name evidence="2" type="ORF">BRAFLDRAFT_77341</name>
</gene>
<sequence>MPGPTSQVGGIREANRIEAITGTALLRPERPVRLHGGRQVPSEMAWEHLMAEMGDSLIEINIPLRLAEVLELIAMDMEQSVDALLMSESEHAEAGGQLEEQDVSWGRGSHGQRRARPVRCR</sequence>